<evidence type="ECO:0000256" key="1">
    <source>
        <dbReference type="ARBA" id="ARBA00004571"/>
    </source>
</evidence>
<evidence type="ECO:0000256" key="8">
    <source>
        <dbReference type="PROSITE-ProRule" id="PRU01360"/>
    </source>
</evidence>
<dbReference type="InterPro" id="IPR037066">
    <property type="entry name" value="Plug_dom_sf"/>
</dbReference>
<dbReference type="PROSITE" id="PS52016">
    <property type="entry name" value="TONB_DEPENDENT_REC_3"/>
    <property type="match status" value="1"/>
</dbReference>
<proteinExistence type="inferred from homology"/>
<gene>
    <name evidence="13" type="ORF">H7U12_07270</name>
</gene>
<dbReference type="InterPro" id="IPR036942">
    <property type="entry name" value="Beta-barrel_TonB_sf"/>
</dbReference>
<dbReference type="Gene3D" id="2.170.130.10">
    <property type="entry name" value="TonB-dependent receptor, plug domain"/>
    <property type="match status" value="1"/>
</dbReference>
<evidence type="ECO:0000256" key="4">
    <source>
        <dbReference type="ARBA" id="ARBA00022692"/>
    </source>
</evidence>
<keyword evidence="13" id="KW-0675">Receptor</keyword>
<dbReference type="Proteomes" id="UP000659698">
    <property type="component" value="Unassembled WGS sequence"/>
</dbReference>
<keyword evidence="6 8" id="KW-0472">Membrane</keyword>
<evidence type="ECO:0000313" key="13">
    <source>
        <dbReference type="EMBL" id="MBC3539478.1"/>
    </source>
</evidence>
<comment type="subcellular location">
    <subcellularLocation>
        <location evidence="1 8">Cell outer membrane</location>
        <topology evidence="1 8">Multi-pass membrane protein</topology>
    </subcellularLocation>
</comment>
<dbReference type="InterPro" id="IPR000531">
    <property type="entry name" value="Beta-barrel_TonB"/>
</dbReference>
<dbReference type="Gene3D" id="2.40.170.20">
    <property type="entry name" value="TonB-dependent receptor, beta-barrel domain"/>
    <property type="match status" value="1"/>
</dbReference>
<reference evidence="13 14" key="1">
    <citation type="journal article" date="2019" name="Int. J. Syst. Evol. Microbiol.">
        <title>Rufibacter sediminis sp. nov., isolated from freshwater lake sediment.</title>
        <authorList>
            <person name="Qu J.H."/>
            <person name="Zhang L.J."/>
            <person name="Fu Y.H."/>
            <person name="Li H.F."/>
        </authorList>
    </citation>
    <scope>NUCLEOTIDE SEQUENCE [LARGE SCALE GENOMIC DNA]</scope>
    <source>
        <strain evidence="13 14">H-1</strain>
    </source>
</reference>
<dbReference type="Pfam" id="PF07715">
    <property type="entry name" value="Plug"/>
    <property type="match status" value="1"/>
</dbReference>
<evidence type="ECO:0000259" key="12">
    <source>
        <dbReference type="Pfam" id="PF07715"/>
    </source>
</evidence>
<dbReference type="InterPro" id="IPR023996">
    <property type="entry name" value="TonB-dep_OMP_SusC/RagA"/>
</dbReference>
<dbReference type="Pfam" id="PF13715">
    <property type="entry name" value="CarbopepD_reg_2"/>
    <property type="match status" value="1"/>
</dbReference>
<accession>A0ABR6VQJ8</accession>
<sequence>MRIMLRLLLVALSLCIAQAGFAQGKTITGRVTSSEDGSAMPGVSVVVKGTTNGTATDVDGRYSIQAAPGSVLVFSFIGAVPQEHTVGDAGTVDVKLGSDAKALDEVVVVGYGTQKRSDVTGAISTVDTKVLESRPVTDVARALQGTTPGLSITSSSGQIGQNPTINLRGMTGSLGNSNGGAQPLILVDNVEIPSLQLVNPDDIESISVLKDAASSSIYGARAAWGVILITTKSGKKGSPAKISYSNNFSWNKPTETPRPANAADAATLLLATQRRANPTLPQVGLVGVFYDDVAIQRIRDWEKQYGGQDLGSDMVMGRDFEVRDGRLYFYRTWDLEDLYIRDWTPMQKHDLSVSGGSEKTTYHIGAGFLGQQGVLKVNPDKFDRYNLNLNVTTSATKWLDLRSRVLYSNSLAEEPYNFNSATYDPWFYLYRWPVNFPYGTFEGKPFRNAITEVQQAKTNTNRTSLSRINVGGTLKPLEGLTVDADFTYTNTSGQYHQTGGAVSGYNFWAGGGTWPYGPFTSAANDRVRYENSRREQLTGKAFATYKKEINEHSFKVIAGGDVEEMEYWWNSAERRGLLNPDQGELPLATGDQLVGGDRDKWTTLGFFGRLNYSFKNRYLFEVNGRQDGSSRLSKAKKWGFFPSASVGYVITEESFMQFTEPVLSFLKLRASWGSIGNQNADIDYIYSTMTPGNSGWVMNGVNTLQVGTPTYIAPLTWETVTTLDLGFDSRFFKDKFGVAFDWYERKTKDMHSSGIVLPGTLGTPVPRRNFGELSTKGWELAVDFTHTFKNDFRFTAMATLSDFKEVVTKFSDNTGITANRPGKVLGEIWGFETDRYFTKDDFKQDANGNPIMVNNKYVLKDGVPSQALFENAGFSYGPGDVKFKDLNGDGVITRGSGTVSDPGDQKVIGNSTPRYQYGLRLGAEWKGFDFSVFFQGVGKRDFWGSGPIVLPGFRASEGTFFAHQNDYWTEENPNAFYPRPTDAGQSTTFRNFLPQSKYLLDLSYTRVKNLTFGYTLPQTLTRKVKVDRVRVYFSGENLFTIDNLGDIPIDPEVNYTTSGLNDQATFGRVYPYQTNVSFGLQLTL</sequence>
<dbReference type="Gene3D" id="2.60.40.1120">
    <property type="entry name" value="Carboxypeptidase-like, regulatory domain"/>
    <property type="match status" value="1"/>
</dbReference>
<keyword evidence="4 8" id="KW-0812">Transmembrane</keyword>
<feature type="chain" id="PRO_5046304038" evidence="10">
    <location>
        <begin position="23"/>
        <end position="1084"/>
    </location>
</feature>
<feature type="signal peptide" evidence="10">
    <location>
        <begin position="1"/>
        <end position="22"/>
    </location>
</feature>
<dbReference type="SUPFAM" id="SSF49464">
    <property type="entry name" value="Carboxypeptidase regulatory domain-like"/>
    <property type="match status" value="1"/>
</dbReference>
<dbReference type="SUPFAM" id="SSF56935">
    <property type="entry name" value="Porins"/>
    <property type="match status" value="1"/>
</dbReference>
<evidence type="ECO:0000256" key="6">
    <source>
        <dbReference type="ARBA" id="ARBA00023136"/>
    </source>
</evidence>
<dbReference type="NCBIfam" id="TIGR04057">
    <property type="entry name" value="SusC_RagA_signa"/>
    <property type="match status" value="1"/>
</dbReference>
<evidence type="ECO:0000256" key="5">
    <source>
        <dbReference type="ARBA" id="ARBA00023077"/>
    </source>
</evidence>
<dbReference type="InterPro" id="IPR023997">
    <property type="entry name" value="TonB-dep_OMP_SusC/RagA_CS"/>
</dbReference>
<dbReference type="EMBL" id="JACOAF010000020">
    <property type="protein sequence ID" value="MBC3539478.1"/>
    <property type="molecule type" value="Genomic_DNA"/>
</dbReference>
<keyword evidence="3 8" id="KW-1134">Transmembrane beta strand</keyword>
<organism evidence="13 14">
    <name type="scientific">Rufibacter sediminis</name>
    <dbReference type="NCBI Taxonomy" id="2762756"/>
    <lineage>
        <taxon>Bacteria</taxon>
        <taxon>Pseudomonadati</taxon>
        <taxon>Bacteroidota</taxon>
        <taxon>Cytophagia</taxon>
        <taxon>Cytophagales</taxon>
        <taxon>Hymenobacteraceae</taxon>
        <taxon>Rufibacter</taxon>
    </lineage>
</organism>
<keyword evidence="5 9" id="KW-0798">TonB box</keyword>
<evidence type="ECO:0000256" key="9">
    <source>
        <dbReference type="RuleBase" id="RU003357"/>
    </source>
</evidence>
<evidence type="ECO:0000313" key="14">
    <source>
        <dbReference type="Proteomes" id="UP000659698"/>
    </source>
</evidence>
<dbReference type="NCBIfam" id="TIGR04056">
    <property type="entry name" value="OMP_RagA_SusC"/>
    <property type="match status" value="1"/>
</dbReference>
<evidence type="ECO:0000256" key="3">
    <source>
        <dbReference type="ARBA" id="ARBA00022452"/>
    </source>
</evidence>
<evidence type="ECO:0000256" key="2">
    <source>
        <dbReference type="ARBA" id="ARBA00022448"/>
    </source>
</evidence>
<feature type="domain" description="TonB-dependent receptor-like beta-barrel" evidence="11">
    <location>
        <begin position="415"/>
        <end position="1038"/>
    </location>
</feature>
<keyword evidence="7 8" id="KW-0998">Cell outer membrane</keyword>
<evidence type="ECO:0000259" key="11">
    <source>
        <dbReference type="Pfam" id="PF00593"/>
    </source>
</evidence>
<dbReference type="InterPro" id="IPR008969">
    <property type="entry name" value="CarboxyPept-like_regulatory"/>
</dbReference>
<comment type="similarity">
    <text evidence="8 9">Belongs to the TonB-dependent receptor family.</text>
</comment>
<dbReference type="InterPro" id="IPR012910">
    <property type="entry name" value="Plug_dom"/>
</dbReference>
<name>A0ABR6VQJ8_9BACT</name>
<dbReference type="Pfam" id="PF00593">
    <property type="entry name" value="TonB_dep_Rec_b-barrel"/>
    <property type="match status" value="1"/>
</dbReference>
<keyword evidence="2 8" id="KW-0813">Transport</keyword>
<evidence type="ECO:0000256" key="7">
    <source>
        <dbReference type="ARBA" id="ARBA00023237"/>
    </source>
</evidence>
<dbReference type="InterPro" id="IPR039426">
    <property type="entry name" value="TonB-dep_rcpt-like"/>
</dbReference>
<comment type="caution">
    <text evidence="13">The sequence shown here is derived from an EMBL/GenBank/DDBJ whole genome shotgun (WGS) entry which is preliminary data.</text>
</comment>
<keyword evidence="10" id="KW-0732">Signal</keyword>
<feature type="domain" description="TonB-dependent receptor plug" evidence="12">
    <location>
        <begin position="116"/>
        <end position="226"/>
    </location>
</feature>
<evidence type="ECO:0000256" key="10">
    <source>
        <dbReference type="SAM" id="SignalP"/>
    </source>
</evidence>
<keyword evidence="14" id="KW-1185">Reference proteome</keyword>
<protein>
    <submittedName>
        <fullName evidence="13">TonB-dependent receptor</fullName>
    </submittedName>
</protein>